<feature type="signal peptide" evidence="1">
    <location>
        <begin position="1"/>
        <end position="17"/>
    </location>
</feature>
<reference evidence="2" key="1">
    <citation type="submission" date="2015-07" db="EMBL/GenBank/DDBJ databases">
        <title>MeaNS - Measles Nucleotide Surveillance Program.</title>
        <authorList>
            <person name="Tran T."/>
            <person name="Druce J."/>
        </authorList>
    </citation>
    <scope>NUCLEOTIDE SEQUENCE</scope>
    <source>
        <strain evidence="2">UCB-OBI-ISO-001</strain>
        <tissue evidence="2">Gonad</tissue>
    </source>
</reference>
<name>A0A0L8FTQ8_OCTBM</name>
<protein>
    <submittedName>
        <fullName evidence="2">Uncharacterized protein</fullName>
    </submittedName>
</protein>
<proteinExistence type="predicted"/>
<gene>
    <name evidence="2" type="ORF">OCBIM_22008092mg</name>
</gene>
<dbReference type="EMBL" id="KQ426567">
    <property type="protein sequence ID" value="KOF68081.1"/>
    <property type="molecule type" value="Genomic_DNA"/>
</dbReference>
<organism evidence="2">
    <name type="scientific">Octopus bimaculoides</name>
    <name type="common">California two-spotted octopus</name>
    <dbReference type="NCBI Taxonomy" id="37653"/>
    <lineage>
        <taxon>Eukaryota</taxon>
        <taxon>Metazoa</taxon>
        <taxon>Spiralia</taxon>
        <taxon>Lophotrochozoa</taxon>
        <taxon>Mollusca</taxon>
        <taxon>Cephalopoda</taxon>
        <taxon>Coleoidea</taxon>
        <taxon>Octopodiformes</taxon>
        <taxon>Octopoda</taxon>
        <taxon>Incirrata</taxon>
        <taxon>Octopodidae</taxon>
        <taxon>Octopus</taxon>
    </lineage>
</organism>
<evidence type="ECO:0000256" key="1">
    <source>
        <dbReference type="SAM" id="SignalP"/>
    </source>
</evidence>
<evidence type="ECO:0000313" key="2">
    <source>
        <dbReference type="EMBL" id="KOF68081.1"/>
    </source>
</evidence>
<dbReference type="AlphaFoldDB" id="A0A0L8FTQ8"/>
<keyword evidence="1" id="KW-0732">Signal</keyword>
<accession>A0A0L8FTQ8</accession>
<sequence length="63" mass="7255">MCSFCLMVNPVLMTSLANWLSFHTLKRELYLKVCLETGIIRQSLLSGRDHDGWNNLVMRSIVV</sequence>
<feature type="chain" id="PRO_5005582561" evidence="1">
    <location>
        <begin position="18"/>
        <end position="63"/>
    </location>
</feature>